<protein>
    <submittedName>
        <fullName evidence="2">Uncharacterized protein</fullName>
    </submittedName>
</protein>
<accession>A0A2P2NF37</accession>
<proteinExistence type="predicted"/>
<dbReference type="EMBL" id="GGEC01060597">
    <property type="protein sequence ID" value="MBX41081.1"/>
    <property type="molecule type" value="Transcribed_RNA"/>
</dbReference>
<name>A0A2P2NF37_RHIMU</name>
<evidence type="ECO:0000313" key="2">
    <source>
        <dbReference type="EMBL" id="MBX41081.1"/>
    </source>
</evidence>
<feature type="chain" id="PRO_5015158629" evidence="1">
    <location>
        <begin position="20"/>
        <end position="66"/>
    </location>
</feature>
<dbReference type="AlphaFoldDB" id="A0A2P2NF37"/>
<feature type="signal peptide" evidence="1">
    <location>
        <begin position="1"/>
        <end position="19"/>
    </location>
</feature>
<evidence type="ECO:0000256" key="1">
    <source>
        <dbReference type="SAM" id="SignalP"/>
    </source>
</evidence>
<organism evidence="2">
    <name type="scientific">Rhizophora mucronata</name>
    <name type="common">Asiatic mangrove</name>
    <dbReference type="NCBI Taxonomy" id="61149"/>
    <lineage>
        <taxon>Eukaryota</taxon>
        <taxon>Viridiplantae</taxon>
        <taxon>Streptophyta</taxon>
        <taxon>Embryophyta</taxon>
        <taxon>Tracheophyta</taxon>
        <taxon>Spermatophyta</taxon>
        <taxon>Magnoliopsida</taxon>
        <taxon>eudicotyledons</taxon>
        <taxon>Gunneridae</taxon>
        <taxon>Pentapetalae</taxon>
        <taxon>rosids</taxon>
        <taxon>fabids</taxon>
        <taxon>Malpighiales</taxon>
        <taxon>Rhizophoraceae</taxon>
        <taxon>Rhizophora</taxon>
    </lineage>
</organism>
<keyword evidence="1" id="KW-0732">Signal</keyword>
<reference evidence="2" key="1">
    <citation type="submission" date="2018-02" db="EMBL/GenBank/DDBJ databases">
        <title>Rhizophora mucronata_Transcriptome.</title>
        <authorList>
            <person name="Meera S.P."/>
            <person name="Sreeshan A."/>
            <person name="Augustine A."/>
        </authorList>
    </citation>
    <scope>NUCLEOTIDE SEQUENCE</scope>
    <source>
        <tissue evidence="2">Leaf</tissue>
    </source>
</reference>
<sequence>MPLYFYILILLLTTEFSVSHERRIRFGTEYIPTNQEKDFTHFKHLFTNVRTHYICNFHHIKDNTRY</sequence>